<evidence type="ECO:0000313" key="5">
    <source>
        <dbReference type="EMBL" id="MBO0353880.1"/>
    </source>
</evidence>
<keyword evidence="6" id="KW-1185">Reference proteome</keyword>
<organism evidence="5 6">
    <name type="scientific">Flagellimonas aurea</name>
    <dbReference type="NCBI Taxonomy" id="2915619"/>
    <lineage>
        <taxon>Bacteria</taxon>
        <taxon>Pseudomonadati</taxon>
        <taxon>Bacteroidota</taxon>
        <taxon>Flavobacteriia</taxon>
        <taxon>Flavobacteriales</taxon>
        <taxon>Flavobacteriaceae</taxon>
        <taxon>Flagellimonas</taxon>
    </lineage>
</organism>
<dbReference type="PANTHER" id="PTHR13903:SF8">
    <property type="entry name" value="PIRIN"/>
    <property type="match status" value="1"/>
</dbReference>
<dbReference type="RefSeq" id="WP_207032668.1">
    <property type="nucleotide sequence ID" value="NZ_JAFLNL010000003.1"/>
</dbReference>
<dbReference type="InterPro" id="IPR008778">
    <property type="entry name" value="Pirin_C_dom"/>
</dbReference>
<dbReference type="InterPro" id="IPR011051">
    <property type="entry name" value="RmlC_Cupin_sf"/>
</dbReference>
<evidence type="ECO:0000313" key="6">
    <source>
        <dbReference type="Proteomes" id="UP000664044"/>
    </source>
</evidence>
<evidence type="ECO:0000256" key="2">
    <source>
        <dbReference type="RuleBase" id="RU003457"/>
    </source>
</evidence>
<dbReference type="PANTHER" id="PTHR13903">
    <property type="entry name" value="PIRIN-RELATED"/>
    <property type="match status" value="1"/>
</dbReference>
<evidence type="ECO:0000256" key="1">
    <source>
        <dbReference type="ARBA" id="ARBA00008416"/>
    </source>
</evidence>
<dbReference type="InterPro" id="IPR003829">
    <property type="entry name" value="Pirin_N_dom"/>
</dbReference>
<feature type="domain" description="Pirin N-terminal" evidence="3">
    <location>
        <begin position="48"/>
        <end position="119"/>
    </location>
</feature>
<comment type="similarity">
    <text evidence="1 2">Belongs to the pirin family.</text>
</comment>
<dbReference type="Pfam" id="PF05726">
    <property type="entry name" value="Pirin_C"/>
    <property type="match status" value="1"/>
</dbReference>
<dbReference type="SUPFAM" id="SSF51182">
    <property type="entry name" value="RmlC-like cupins"/>
    <property type="match status" value="1"/>
</dbReference>
<dbReference type="EMBL" id="JAFLNL010000003">
    <property type="protein sequence ID" value="MBO0353880.1"/>
    <property type="molecule type" value="Genomic_DNA"/>
</dbReference>
<evidence type="ECO:0000259" key="3">
    <source>
        <dbReference type="Pfam" id="PF02678"/>
    </source>
</evidence>
<protein>
    <submittedName>
        <fullName evidence="5">Pirin family protein</fullName>
    </submittedName>
</protein>
<dbReference type="CDD" id="cd02247">
    <property type="entry name" value="cupin_pirin_C"/>
    <property type="match status" value="1"/>
</dbReference>
<dbReference type="InterPro" id="IPR014710">
    <property type="entry name" value="RmlC-like_jellyroll"/>
</dbReference>
<sequence>MKNRSIAAIGKAEKKMDNYAFSASNISFQSVGKEIDPIISIDDFRMRQPVFQPHPHAGFAAITYLFEDSEGDFVSRDSLGGNLEAKPGGVIWNVAGRGLLHDEHPKVAGQMAHGLQIFVNLSAPNKLCDPEVLFVDGPDIPLFTENGTEVRVVSGSAGNVEAKIDPPENITLLDIKLESDSTFVKTLPVGENILLYVIKGSISVGNEETLLTKSQTAVMDFDGDSVRLTANEDAQVVLLAGKPHREELVFRGPFIMNTEQQINEAIDRYHAGDMGDI</sequence>
<name>A0ABS3G3A8_9FLAO</name>
<dbReference type="Gene3D" id="2.60.120.10">
    <property type="entry name" value="Jelly Rolls"/>
    <property type="match status" value="2"/>
</dbReference>
<proteinExistence type="inferred from homology"/>
<dbReference type="Proteomes" id="UP000664044">
    <property type="component" value="Unassembled WGS sequence"/>
</dbReference>
<reference evidence="5 6" key="1">
    <citation type="submission" date="2021-03" db="EMBL/GenBank/DDBJ databases">
        <title>Muricauda lutimaris sp. nov. and Muricauda ruestringensis sp. nov, two marine members of the Flavobacteriaceae isolated from deep sea sediments of Western Pacific.</title>
        <authorList>
            <person name="Zhao S."/>
            <person name="Liu R."/>
        </authorList>
    </citation>
    <scope>NUCLEOTIDE SEQUENCE [LARGE SCALE GENOMIC DNA]</scope>
    <source>
        <strain evidence="5 6">BC31-1-A7</strain>
    </source>
</reference>
<evidence type="ECO:0000259" key="4">
    <source>
        <dbReference type="Pfam" id="PF05726"/>
    </source>
</evidence>
<accession>A0ABS3G3A8</accession>
<gene>
    <name evidence="5" type="ORF">J0656_07615</name>
</gene>
<dbReference type="Pfam" id="PF02678">
    <property type="entry name" value="Pirin"/>
    <property type="match status" value="1"/>
</dbReference>
<dbReference type="PIRSF" id="PIRSF006232">
    <property type="entry name" value="Pirin"/>
    <property type="match status" value="1"/>
</dbReference>
<feature type="domain" description="Pirin C-terminal" evidence="4">
    <location>
        <begin position="173"/>
        <end position="274"/>
    </location>
</feature>
<dbReference type="InterPro" id="IPR012093">
    <property type="entry name" value="Pirin"/>
</dbReference>
<comment type="caution">
    <text evidence="5">The sequence shown here is derived from an EMBL/GenBank/DDBJ whole genome shotgun (WGS) entry which is preliminary data.</text>
</comment>